<dbReference type="Pfam" id="PF02557">
    <property type="entry name" value="VanY"/>
    <property type="match status" value="1"/>
</dbReference>
<dbReference type="PANTHER" id="PTHR34385:SF1">
    <property type="entry name" value="PEPTIDOGLYCAN L-ALANYL-D-GLUTAMATE ENDOPEPTIDASE CWLK"/>
    <property type="match status" value="1"/>
</dbReference>
<evidence type="ECO:0000313" key="2">
    <source>
        <dbReference type="EMBL" id="RYB93680.1"/>
    </source>
</evidence>
<dbReference type="CDD" id="cd14846">
    <property type="entry name" value="Peptidase_M15_like"/>
    <property type="match status" value="1"/>
</dbReference>
<feature type="domain" description="D-alanyl-D-alanine carboxypeptidase-like core" evidence="1">
    <location>
        <begin position="81"/>
        <end position="158"/>
    </location>
</feature>
<dbReference type="Proteomes" id="UP000294071">
    <property type="component" value="Unassembled WGS sequence"/>
</dbReference>
<dbReference type="GO" id="GO:0008233">
    <property type="term" value="F:peptidase activity"/>
    <property type="evidence" value="ECO:0007669"/>
    <property type="project" value="InterPro"/>
</dbReference>
<dbReference type="PANTHER" id="PTHR34385">
    <property type="entry name" value="D-ALANYL-D-ALANINE CARBOXYPEPTIDASE"/>
    <property type="match status" value="1"/>
</dbReference>
<keyword evidence="3" id="KW-1185">Reference proteome</keyword>
<dbReference type="OrthoDB" id="3293184at2"/>
<reference evidence="2 3" key="1">
    <citation type="submission" date="2019-01" db="EMBL/GenBank/DDBJ databases">
        <title>Novel species of Nocardioides.</title>
        <authorList>
            <person name="Liu Q."/>
            <person name="Xin Y.-H."/>
        </authorList>
    </citation>
    <scope>NUCLEOTIDE SEQUENCE [LARGE SCALE GENOMIC DNA]</scope>
    <source>
        <strain evidence="2 3">CGMCC 4.6882</strain>
    </source>
</reference>
<accession>A0A4Q2RWU2</accession>
<proteinExistence type="predicted"/>
<dbReference type="InterPro" id="IPR003709">
    <property type="entry name" value="VanY-like_core_dom"/>
</dbReference>
<evidence type="ECO:0000313" key="3">
    <source>
        <dbReference type="Proteomes" id="UP000294071"/>
    </source>
</evidence>
<comment type="caution">
    <text evidence="2">The sequence shown here is derived from an EMBL/GenBank/DDBJ whole genome shotgun (WGS) entry which is preliminary data.</text>
</comment>
<dbReference type="AlphaFoldDB" id="A0A4Q2RWU2"/>
<name>A0A4Q2RWU2_9ACTN</name>
<organism evidence="2 3">
    <name type="scientific">Nocardioides oleivorans</name>
    <dbReference type="NCBI Taxonomy" id="273676"/>
    <lineage>
        <taxon>Bacteria</taxon>
        <taxon>Bacillati</taxon>
        <taxon>Actinomycetota</taxon>
        <taxon>Actinomycetes</taxon>
        <taxon>Propionibacteriales</taxon>
        <taxon>Nocardioidaceae</taxon>
        <taxon>Nocardioides</taxon>
    </lineage>
</organism>
<gene>
    <name evidence="2" type="ORF">EUA93_04495</name>
</gene>
<sequence length="205" mass="22518">MAGRADARHLRWRWWHRSARDVRQVTTDRFLSVRHPLAAVVLALGLLALGCKAADVPVGSLLSSSETPDLSRPTGEPEFDRLDPALRSAFQDARAAAARDGVRLVITSGWRSRAHQERLFEDALVKYGSTEEANRWVAAPDQSAHVTGDAIDVGPTDGAIWVGQHGSEFGLCQTFANEIWHFELRTTPGGTCPEMLADGSVRRRP</sequence>
<dbReference type="Gene3D" id="3.30.1380.10">
    <property type="match status" value="1"/>
</dbReference>
<dbReference type="EMBL" id="SDWT01000001">
    <property type="protein sequence ID" value="RYB93680.1"/>
    <property type="molecule type" value="Genomic_DNA"/>
</dbReference>
<dbReference type="InterPro" id="IPR052179">
    <property type="entry name" value="DD-CPase-like"/>
</dbReference>
<dbReference type="SUPFAM" id="SSF55166">
    <property type="entry name" value="Hedgehog/DD-peptidase"/>
    <property type="match status" value="1"/>
</dbReference>
<dbReference type="InterPro" id="IPR009045">
    <property type="entry name" value="Zn_M74/Hedgehog-like"/>
</dbReference>
<dbReference type="GO" id="GO:0006508">
    <property type="term" value="P:proteolysis"/>
    <property type="evidence" value="ECO:0007669"/>
    <property type="project" value="InterPro"/>
</dbReference>
<evidence type="ECO:0000259" key="1">
    <source>
        <dbReference type="Pfam" id="PF02557"/>
    </source>
</evidence>
<protein>
    <recommendedName>
        <fullName evidence="1">D-alanyl-D-alanine carboxypeptidase-like core domain-containing protein</fullName>
    </recommendedName>
</protein>